<dbReference type="HOGENOM" id="CLU_2810447_0_0_11"/>
<name>A0A0C5FUS0_9ACTN</name>
<dbReference type="KEGG" id="scw:TU94_00055"/>
<keyword evidence="2" id="KW-1185">Reference proteome</keyword>
<proteinExistence type="predicted"/>
<dbReference type="EMBL" id="CP010849">
    <property type="protein sequence ID" value="AJP00195.1"/>
    <property type="molecule type" value="Genomic_DNA"/>
</dbReference>
<evidence type="ECO:0000313" key="2">
    <source>
        <dbReference type="Proteomes" id="UP000032234"/>
    </source>
</evidence>
<evidence type="ECO:0000313" key="1">
    <source>
        <dbReference type="EMBL" id="AJP00195.1"/>
    </source>
</evidence>
<sequence length="67" mass="7472">MHFARVCSRDGSFDGMRDAMRVVVVLQDIREGLHRASASRLVAAMGSMLGGCQPLQRLAWRRVTMPL</sequence>
<dbReference type="STRING" id="477245.TU94_00055"/>
<reference evidence="1 2" key="1">
    <citation type="submission" date="2015-02" db="EMBL/GenBank/DDBJ databases">
        <title>Genome sequence of thermotolerant Streptomyces cyaneogriseus subsp. Noncyanogenus NMWT1, the producer of nematocidal antibiotics nemadectin.</title>
        <authorList>
            <person name="Wang H."/>
            <person name="Li C."/>
            <person name="Xiang W."/>
            <person name="Wang X."/>
        </authorList>
    </citation>
    <scope>NUCLEOTIDE SEQUENCE [LARGE SCALE GENOMIC DNA]</scope>
    <source>
        <strain evidence="1 2">NMWT 1</strain>
    </source>
</reference>
<dbReference type="Proteomes" id="UP000032234">
    <property type="component" value="Chromosome"/>
</dbReference>
<organism evidence="1 2">
    <name type="scientific">Streptomyces cyaneogriseus subsp. noncyanogenus</name>
    <dbReference type="NCBI Taxonomy" id="477245"/>
    <lineage>
        <taxon>Bacteria</taxon>
        <taxon>Bacillati</taxon>
        <taxon>Actinomycetota</taxon>
        <taxon>Actinomycetes</taxon>
        <taxon>Kitasatosporales</taxon>
        <taxon>Streptomycetaceae</taxon>
        <taxon>Streptomyces</taxon>
    </lineage>
</organism>
<dbReference type="AlphaFoldDB" id="A0A0C5FUS0"/>
<protein>
    <submittedName>
        <fullName evidence="1">Uncharacterized protein</fullName>
    </submittedName>
</protein>
<dbReference type="PATRIC" id="fig|477245.3.peg.14"/>
<gene>
    <name evidence="1" type="ORF">TU94_00055</name>
</gene>
<accession>A0A0C5FUS0</accession>